<proteinExistence type="predicted"/>
<name>A0A1X7RY71_ZYMT9</name>
<sequence length="302" mass="32488">MLLSAIFPRRNVRSVGIENTTSFTTSTAQAYMLLSLVFQILLGCGKTAMCILSNFFLALLLAPAVLTSPLPIADVETTSLAQIPGDIFRRDLDAYKPNVERLCHDHGFDTASPLDRKCTDTAGFQVKCVGGGKPQTLVAGRCNNGYMCLPTMPGAKGRRASVATPNYKGIRDLICMKIKTEIVKGVEEGAKASITPLSPSPPIGVGHMYGTFEVQGDISHTHPTLEWDIISDGISGALGQRTIGDIDNATPSRAYSIEANYEDSARFAALVKDLSPLHGTISMRMSLAYFASPIKAQELPMM</sequence>
<evidence type="ECO:0000313" key="2">
    <source>
        <dbReference type="Proteomes" id="UP000215127"/>
    </source>
</evidence>
<protein>
    <submittedName>
        <fullName evidence="1">Uncharacterized protein</fullName>
    </submittedName>
</protein>
<accession>A0A1X7RY71</accession>
<organism evidence="1 2">
    <name type="scientific">Zymoseptoria tritici (strain ST99CH_3D7)</name>
    <dbReference type="NCBI Taxonomy" id="1276538"/>
    <lineage>
        <taxon>Eukaryota</taxon>
        <taxon>Fungi</taxon>
        <taxon>Dikarya</taxon>
        <taxon>Ascomycota</taxon>
        <taxon>Pezizomycotina</taxon>
        <taxon>Dothideomycetes</taxon>
        <taxon>Dothideomycetidae</taxon>
        <taxon>Mycosphaerellales</taxon>
        <taxon>Mycosphaerellaceae</taxon>
        <taxon>Zymoseptoria</taxon>
    </lineage>
</organism>
<dbReference type="EMBL" id="LT853698">
    <property type="protein sequence ID" value="SMQ52141.1"/>
    <property type="molecule type" value="Genomic_DNA"/>
</dbReference>
<keyword evidence="2" id="KW-1185">Reference proteome</keyword>
<dbReference type="Proteomes" id="UP000215127">
    <property type="component" value="Chromosome 7"/>
</dbReference>
<evidence type="ECO:0000313" key="1">
    <source>
        <dbReference type="EMBL" id="SMQ52141.1"/>
    </source>
</evidence>
<gene>
    <name evidence="1" type="ORF">ZT3D7_G7294</name>
</gene>
<reference evidence="1 2" key="1">
    <citation type="submission" date="2016-06" db="EMBL/GenBank/DDBJ databases">
        <authorList>
            <person name="Kjaerup R.B."/>
            <person name="Dalgaard T.S."/>
            <person name="Juul-Madsen H.R."/>
        </authorList>
    </citation>
    <scope>NUCLEOTIDE SEQUENCE [LARGE SCALE GENOMIC DNA]</scope>
</reference>
<dbReference type="AlphaFoldDB" id="A0A1X7RY71"/>